<proteinExistence type="predicted"/>
<organism evidence="3 4">
    <name type="scientific">Gordonia neofelifaecis NRRL B-59395</name>
    <dbReference type="NCBI Taxonomy" id="644548"/>
    <lineage>
        <taxon>Bacteria</taxon>
        <taxon>Bacillati</taxon>
        <taxon>Actinomycetota</taxon>
        <taxon>Actinomycetes</taxon>
        <taxon>Mycobacteriales</taxon>
        <taxon>Gordoniaceae</taxon>
        <taxon>Gordonia</taxon>
    </lineage>
</organism>
<keyword evidence="1" id="KW-0472">Membrane</keyword>
<name>F1YEY1_9ACTN</name>
<dbReference type="Pfam" id="PF10756">
    <property type="entry name" value="bPH_6"/>
    <property type="match status" value="1"/>
</dbReference>
<evidence type="ECO:0000313" key="4">
    <source>
        <dbReference type="Proteomes" id="UP000035065"/>
    </source>
</evidence>
<protein>
    <recommendedName>
        <fullName evidence="2">Low molecular weight protein antigen 6 PH domain-containing protein</fullName>
    </recommendedName>
</protein>
<dbReference type="AlphaFoldDB" id="F1YEY1"/>
<dbReference type="Proteomes" id="UP000035065">
    <property type="component" value="Unassembled WGS sequence"/>
</dbReference>
<sequence length="142" mass="15644">MRETLGDMAESSRVFSISRLAYFAVPIGFLLVVMLMGVSVAGFAWTVVVPIALAWWIHRLRTEVDEQGVTAVGTFSTHRLPWHDVDGIRFPRWGAVRLVSHDGTEFRLPAVGFSDLPALSKASGGRIPDPFAAEREARLASH</sequence>
<keyword evidence="1" id="KW-1133">Transmembrane helix</keyword>
<dbReference type="EMBL" id="AEUD01000001">
    <property type="protein sequence ID" value="EGD56965.1"/>
    <property type="molecule type" value="Genomic_DNA"/>
</dbReference>
<keyword evidence="4" id="KW-1185">Reference proteome</keyword>
<reference evidence="3 4" key="1">
    <citation type="journal article" date="2011" name="J. Bacteriol.">
        <title>Draft Genome Sequence of Gordonia neofelifaecis NRRL B-59395, a Cholesterol-Degrading Actinomycete.</title>
        <authorList>
            <person name="Ge F."/>
            <person name="Li W."/>
            <person name="Chen G."/>
            <person name="Liu Y."/>
            <person name="Zhang G."/>
            <person name="Yong B."/>
            <person name="Wang Q."/>
            <person name="Wang N."/>
            <person name="Huang Z."/>
            <person name="Li W."/>
            <person name="Wang J."/>
            <person name="Wu C."/>
            <person name="Xie Q."/>
            <person name="Liu G."/>
        </authorList>
    </citation>
    <scope>NUCLEOTIDE SEQUENCE [LARGE SCALE GENOMIC DNA]</scope>
    <source>
        <strain evidence="3 4">NRRL B-59395</strain>
    </source>
</reference>
<dbReference type="eggNOG" id="ENOG5033EBJ">
    <property type="taxonomic scope" value="Bacteria"/>
</dbReference>
<gene>
    <name evidence="3" type="ORF">SCNU_01265</name>
</gene>
<dbReference type="STRING" id="644548.SCNU_01265"/>
<evidence type="ECO:0000313" key="3">
    <source>
        <dbReference type="EMBL" id="EGD56965.1"/>
    </source>
</evidence>
<comment type="caution">
    <text evidence="3">The sequence shown here is derived from an EMBL/GenBank/DDBJ whole genome shotgun (WGS) entry which is preliminary data.</text>
</comment>
<keyword evidence="1" id="KW-0812">Transmembrane</keyword>
<evidence type="ECO:0000259" key="2">
    <source>
        <dbReference type="Pfam" id="PF10756"/>
    </source>
</evidence>
<dbReference type="InterPro" id="IPR019692">
    <property type="entry name" value="CFP-6_PH"/>
</dbReference>
<feature type="domain" description="Low molecular weight protein antigen 6 PH" evidence="2">
    <location>
        <begin position="59"/>
        <end position="129"/>
    </location>
</feature>
<feature type="transmembrane region" description="Helical" evidence="1">
    <location>
        <begin position="20"/>
        <end position="53"/>
    </location>
</feature>
<accession>F1YEY1</accession>
<evidence type="ECO:0000256" key="1">
    <source>
        <dbReference type="SAM" id="Phobius"/>
    </source>
</evidence>